<evidence type="ECO:0000256" key="2">
    <source>
        <dbReference type="SAM" id="Phobius"/>
    </source>
</evidence>
<dbReference type="InterPro" id="IPR003399">
    <property type="entry name" value="Mce/MlaD"/>
</dbReference>
<dbReference type="PANTHER" id="PTHR33371">
    <property type="entry name" value="INTERMEMBRANE PHOSPHOLIPID TRANSPORT SYSTEM BINDING PROTEIN MLAD-RELATED"/>
    <property type="match status" value="1"/>
</dbReference>
<name>A0ABW3W1F0_9ACTN</name>
<proteinExistence type="predicted"/>
<dbReference type="PANTHER" id="PTHR33371:SF16">
    <property type="entry name" value="MCE-FAMILY PROTEIN MCE3F"/>
    <property type="match status" value="1"/>
</dbReference>
<keyword evidence="2" id="KW-0812">Transmembrane</keyword>
<reference evidence="5" key="1">
    <citation type="journal article" date="2019" name="Int. J. Syst. Evol. Microbiol.">
        <title>The Global Catalogue of Microorganisms (GCM) 10K type strain sequencing project: providing services to taxonomists for standard genome sequencing and annotation.</title>
        <authorList>
            <consortium name="The Broad Institute Genomics Platform"/>
            <consortium name="The Broad Institute Genome Sequencing Center for Infectious Disease"/>
            <person name="Wu L."/>
            <person name="Ma J."/>
        </authorList>
    </citation>
    <scope>NUCLEOTIDE SEQUENCE [LARGE SCALE GENOMIC DNA]</scope>
    <source>
        <strain evidence="5">CCUG 52478</strain>
    </source>
</reference>
<evidence type="ECO:0000259" key="3">
    <source>
        <dbReference type="Pfam" id="PF02470"/>
    </source>
</evidence>
<dbReference type="Proteomes" id="UP001597229">
    <property type="component" value="Unassembled WGS sequence"/>
</dbReference>
<protein>
    <submittedName>
        <fullName evidence="4">MCE family protein</fullName>
    </submittedName>
</protein>
<keyword evidence="2" id="KW-1133">Transmembrane helix</keyword>
<dbReference type="Pfam" id="PF02470">
    <property type="entry name" value="MlaD"/>
    <property type="match status" value="1"/>
</dbReference>
<comment type="caution">
    <text evidence="4">The sequence shown here is derived from an EMBL/GenBank/DDBJ whole genome shotgun (WGS) entry which is preliminary data.</text>
</comment>
<feature type="region of interest" description="Disordered" evidence="1">
    <location>
        <begin position="322"/>
        <end position="347"/>
    </location>
</feature>
<dbReference type="EMBL" id="JBHTLX010000020">
    <property type="protein sequence ID" value="MFD1248920.1"/>
    <property type="molecule type" value="Genomic_DNA"/>
</dbReference>
<gene>
    <name evidence="4" type="ORF">ACFQ3F_14060</name>
</gene>
<accession>A0ABW3W1F0</accession>
<keyword evidence="5" id="KW-1185">Reference proteome</keyword>
<sequence>MNRVSPLPRLLGIVVGAALGLYYIGFQIVGWSPFGDDYRVSVEVPRSAGLFEDSEVTYRGVTVGSVSSISVSPGGVQLSLRLTGDRPIPRQVQARVRMLSALGESYVDLVPTGAAEPRLSEGNVIADASVPTTVSEALASGTRLLRSLDPADIEKVQTLMSDAFGGLAPELRTLVVGGQRLLNAVTAAAPGTRSLILDGLTVLRTGNATQDQLAQIVRSFDVLSQQFADNDADVSSLLKDGGQAASTIEELVRTQTGPFQELLRGTGAIGTALSRNTKAISVLFDLLPGVSTKLSQVARNGVFYGDLTLDIGQPMCSYRPLPLPSTTGSAPPQPCAKRSGLLQRGPD</sequence>
<keyword evidence="2" id="KW-0472">Membrane</keyword>
<evidence type="ECO:0000313" key="4">
    <source>
        <dbReference type="EMBL" id="MFD1248920.1"/>
    </source>
</evidence>
<dbReference type="InterPro" id="IPR005693">
    <property type="entry name" value="Mce"/>
</dbReference>
<evidence type="ECO:0000256" key="1">
    <source>
        <dbReference type="SAM" id="MobiDB-lite"/>
    </source>
</evidence>
<dbReference type="RefSeq" id="WP_367917218.1">
    <property type="nucleotide sequence ID" value="NZ_BAABAC010000003.1"/>
</dbReference>
<organism evidence="4 5">
    <name type="scientific">Nocardioides ginsengisoli</name>
    <dbReference type="NCBI Taxonomy" id="363868"/>
    <lineage>
        <taxon>Bacteria</taxon>
        <taxon>Bacillati</taxon>
        <taxon>Actinomycetota</taxon>
        <taxon>Actinomycetes</taxon>
        <taxon>Propionibacteriales</taxon>
        <taxon>Nocardioidaceae</taxon>
        <taxon>Nocardioides</taxon>
    </lineage>
</organism>
<dbReference type="NCBIfam" id="TIGR00996">
    <property type="entry name" value="Mtu_fam_mce"/>
    <property type="match status" value="1"/>
</dbReference>
<feature type="transmembrane region" description="Helical" evidence="2">
    <location>
        <begin position="7"/>
        <end position="25"/>
    </location>
</feature>
<feature type="domain" description="Mce/MlaD" evidence="3">
    <location>
        <begin position="38"/>
        <end position="111"/>
    </location>
</feature>
<dbReference type="InterPro" id="IPR052336">
    <property type="entry name" value="MlaD_Phospholipid_Transporter"/>
</dbReference>
<evidence type="ECO:0000313" key="5">
    <source>
        <dbReference type="Proteomes" id="UP001597229"/>
    </source>
</evidence>